<feature type="transmembrane region" description="Helical" evidence="1">
    <location>
        <begin position="56"/>
        <end position="73"/>
    </location>
</feature>
<accession>A0AAU8FEM7</accession>
<feature type="transmembrane region" description="Helical" evidence="1">
    <location>
        <begin position="79"/>
        <end position="100"/>
    </location>
</feature>
<feature type="transmembrane region" description="Helical" evidence="1">
    <location>
        <begin position="145"/>
        <end position="163"/>
    </location>
</feature>
<feature type="transmembrane region" description="Helical" evidence="1">
    <location>
        <begin position="236"/>
        <end position="255"/>
    </location>
</feature>
<feature type="transmembrane region" description="Helical" evidence="1">
    <location>
        <begin position="261"/>
        <end position="280"/>
    </location>
</feature>
<dbReference type="RefSeq" id="WP_353718319.1">
    <property type="nucleotide sequence ID" value="NZ_CP159289.1"/>
</dbReference>
<feature type="transmembrane region" description="Helical" evidence="1">
    <location>
        <begin position="198"/>
        <end position="216"/>
    </location>
</feature>
<reference evidence="2" key="1">
    <citation type="submission" date="2024-06" db="EMBL/GenBank/DDBJ databases">
        <title>Sequencing and assembly of the genome of Dyadobacter sp. strain 676, a symbiont of Cyamopsis tetragonoloba.</title>
        <authorList>
            <person name="Guro P."/>
            <person name="Sazanova A."/>
            <person name="Kuznetsova I."/>
            <person name="Belimov A."/>
            <person name="Safronova V."/>
        </authorList>
    </citation>
    <scope>NUCLEOTIDE SEQUENCE</scope>
    <source>
        <strain evidence="2">676</strain>
    </source>
</reference>
<feature type="transmembrane region" description="Helical" evidence="1">
    <location>
        <begin position="292"/>
        <end position="311"/>
    </location>
</feature>
<name>A0AAU8FEM7_9BACT</name>
<feature type="transmembrane region" description="Helical" evidence="1">
    <location>
        <begin position="175"/>
        <end position="192"/>
    </location>
</feature>
<proteinExistence type="predicted"/>
<evidence type="ECO:0000313" key="2">
    <source>
        <dbReference type="EMBL" id="XCH22993.1"/>
    </source>
</evidence>
<sequence length="509" mass="58313">MFRTFNDHKAVIPRLIALIEFSITGNLNFRFYIVLVLINLIYIFSFLYIQFRKTRLPLYYFLPAPFLFFHPLFHDVSGWALNGMQHTFLTAFTVTAILLVSSRLRGAFYIAMLCCFLATFTHGNGILSFPAIAFYLLCRKDFRKVFMTCVFMFICLGLYLVDYESGQAVNMPRNVTSFMFSFFGFIGSEMSLWSRPELLSVVWGVAITAFMGYLLLKVARVYTSRPAPIKPGTVELLTLFAFIVFTSLTVALFRSWTGSTIASRFQLYAALSTVLFYICLLDHTAIFRKRSALILITALSVAYSLSSYYRFTGVVATKKTTYLADVYNWSTNRNMFSVEKSLLGNADFYLTPAYRKGFFHLPKPVSDKKQLDSMFSANPSTSKDYHMYIETWTVERPMRDGNQTLEQFFITSLAAPQPKHLLADRFLVLRDNDRKRIHLMCANPKTEGRRKVLTGGPYYKPGFNTLVRSDDLPPGSYDLGLLDVGNDGTRTFYKLDKILLAESGRIFLR</sequence>
<protein>
    <recommendedName>
        <fullName evidence="3">YfhO family protein</fullName>
    </recommendedName>
</protein>
<dbReference type="AlphaFoldDB" id="A0AAU8FEM7"/>
<evidence type="ECO:0008006" key="3">
    <source>
        <dbReference type="Google" id="ProtNLM"/>
    </source>
</evidence>
<feature type="transmembrane region" description="Helical" evidence="1">
    <location>
        <begin position="29"/>
        <end position="49"/>
    </location>
</feature>
<organism evidence="2">
    <name type="scientific">Dyadobacter sp. 676</name>
    <dbReference type="NCBI Taxonomy" id="3088362"/>
    <lineage>
        <taxon>Bacteria</taxon>
        <taxon>Pseudomonadati</taxon>
        <taxon>Bacteroidota</taxon>
        <taxon>Cytophagia</taxon>
        <taxon>Cytophagales</taxon>
        <taxon>Spirosomataceae</taxon>
        <taxon>Dyadobacter</taxon>
    </lineage>
</organism>
<gene>
    <name evidence="2" type="ORF">ABV298_22040</name>
</gene>
<evidence type="ECO:0000256" key="1">
    <source>
        <dbReference type="SAM" id="Phobius"/>
    </source>
</evidence>
<keyword evidence="1" id="KW-1133">Transmembrane helix</keyword>
<keyword evidence="1" id="KW-0812">Transmembrane</keyword>
<dbReference type="EMBL" id="CP159289">
    <property type="protein sequence ID" value="XCH22993.1"/>
    <property type="molecule type" value="Genomic_DNA"/>
</dbReference>
<feature type="transmembrane region" description="Helical" evidence="1">
    <location>
        <begin position="107"/>
        <end position="133"/>
    </location>
</feature>
<keyword evidence="1" id="KW-0472">Membrane</keyword>